<keyword evidence="1" id="KW-0812">Transmembrane</keyword>
<sequence length="37" mass="3990">MSVRSEHLMTQLASLGLMVLGAIFEALEVSVAIEVED</sequence>
<dbReference type="Proteomes" id="UP001424741">
    <property type="component" value="Unassembled WGS sequence"/>
</dbReference>
<organism evidence="2 3">
    <name type="scientific">Rubritalea halochordaticola</name>
    <dbReference type="NCBI Taxonomy" id="714537"/>
    <lineage>
        <taxon>Bacteria</taxon>
        <taxon>Pseudomonadati</taxon>
        <taxon>Verrucomicrobiota</taxon>
        <taxon>Verrucomicrobiia</taxon>
        <taxon>Verrucomicrobiales</taxon>
        <taxon>Rubritaleaceae</taxon>
        <taxon>Rubritalea</taxon>
    </lineage>
</organism>
<proteinExistence type="predicted"/>
<dbReference type="EMBL" id="BAABRL010000003">
    <property type="protein sequence ID" value="GAA5495292.1"/>
    <property type="molecule type" value="Genomic_DNA"/>
</dbReference>
<comment type="caution">
    <text evidence="2">The sequence shown here is derived from an EMBL/GenBank/DDBJ whole genome shotgun (WGS) entry which is preliminary data.</text>
</comment>
<reference evidence="2 3" key="1">
    <citation type="submission" date="2024-02" db="EMBL/GenBank/DDBJ databases">
        <title>Rubritalea halochordaticola NBRC 107102.</title>
        <authorList>
            <person name="Ichikawa N."/>
            <person name="Katano-Makiyama Y."/>
            <person name="Hidaka K."/>
        </authorList>
    </citation>
    <scope>NUCLEOTIDE SEQUENCE [LARGE SCALE GENOMIC DNA]</scope>
    <source>
        <strain evidence="2 3">NBRC 107102</strain>
    </source>
</reference>
<evidence type="ECO:0000313" key="2">
    <source>
        <dbReference type="EMBL" id="GAA5495292.1"/>
    </source>
</evidence>
<keyword evidence="3" id="KW-1185">Reference proteome</keyword>
<protein>
    <submittedName>
        <fullName evidence="2">Uncharacterized protein</fullName>
    </submittedName>
</protein>
<keyword evidence="1" id="KW-1133">Transmembrane helix</keyword>
<evidence type="ECO:0000313" key="3">
    <source>
        <dbReference type="Proteomes" id="UP001424741"/>
    </source>
</evidence>
<keyword evidence="1" id="KW-0472">Membrane</keyword>
<evidence type="ECO:0000256" key="1">
    <source>
        <dbReference type="SAM" id="Phobius"/>
    </source>
</evidence>
<feature type="transmembrane region" description="Helical" evidence="1">
    <location>
        <begin position="12"/>
        <end position="33"/>
    </location>
</feature>
<gene>
    <name evidence="2" type="ORF">Rhal01_01467</name>
</gene>
<name>A0ABP9V3T1_9BACT</name>
<accession>A0ABP9V3T1</accession>